<feature type="domain" description="MacB-like periplasmic core" evidence="8">
    <location>
        <begin position="558"/>
        <end position="692"/>
    </location>
</feature>
<evidence type="ECO:0000256" key="2">
    <source>
        <dbReference type="ARBA" id="ARBA00022475"/>
    </source>
</evidence>
<evidence type="ECO:0000259" key="7">
    <source>
        <dbReference type="Pfam" id="PF02687"/>
    </source>
</evidence>
<evidence type="ECO:0000256" key="4">
    <source>
        <dbReference type="ARBA" id="ARBA00022989"/>
    </source>
</evidence>
<dbReference type="AlphaFoldDB" id="A0A1M5SB26"/>
<feature type="transmembrane region" description="Helical" evidence="6">
    <location>
        <begin position="761"/>
        <end position="785"/>
    </location>
</feature>
<dbReference type="STRING" id="947013.SAMN04488109_3838"/>
<dbReference type="GO" id="GO:0022857">
    <property type="term" value="F:transmembrane transporter activity"/>
    <property type="evidence" value="ECO:0007669"/>
    <property type="project" value="TreeGrafter"/>
</dbReference>
<dbReference type="Proteomes" id="UP000184212">
    <property type="component" value="Unassembled WGS sequence"/>
</dbReference>
<evidence type="ECO:0000256" key="3">
    <source>
        <dbReference type="ARBA" id="ARBA00022692"/>
    </source>
</evidence>
<keyword evidence="4 6" id="KW-1133">Transmembrane helix</keyword>
<proteinExistence type="predicted"/>
<dbReference type="RefSeq" id="WP_221408741.1">
    <property type="nucleotide sequence ID" value="NZ_FQWQ01000002.1"/>
</dbReference>
<evidence type="ECO:0000313" key="9">
    <source>
        <dbReference type="EMBL" id="SHH35661.1"/>
    </source>
</evidence>
<evidence type="ECO:0000256" key="5">
    <source>
        <dbReference type="ARBA" id="ARBA00023136"/>
    </source>
</evidence>
<dbReference type="Pfam" id="PF12704">
    <property type="entry name" value="MacB_PCD"/>
    <property type="match status" value="2"/>
</dbReference>
<evidence type="ECO:0000313" key="10">
    <source>
        <dbReference type="Proteomes" id="UP000184212"/>
    </source>
</evidence>
<keyword evidence="5 6" id="KW-0472">Membrane</keyword>
<dbReference type="NCBIfam" id="NF038404">
    <property type="entry name" value="perm_prefix_2"/>
    <property type="match status" value="1"/>
</dbReference>
<dbReference type="PANTHER" id="PTHR30572:SF18">
    <property type="entry name" value="ABC-TYPE MACROLIDE FAMILY EXPORT SYSTEM PERMEASE COMPONENT 2"/>
    <property type="match status" value="1"/>
</dbReference>
<feature type="transmembrane region" description="Helical" evidence="6">
    <location>
        <begin position="377"/>
        <end position="399"/>
    </location>
</feature>
<keyword evidence="3 6" id="KW-0812">Transmembrane</keyword>
<dbReference type="InterPro" id="IPR025857">
    <property type="entry name" value="MacB_PCD"/>
</dbReference>
<evidence type="ECO:0000259" key="8">
    <source>
        <dbReference type="Pfam" id="PF12704"/>
    </source>
</evidence>
<feature type="domain" description="MacB-like periplasmic core" evidence="8">
    <location>
        <begin position="98"/>
        <end position="321"/>
    </location>
</feature>
<keyword evidence="10" id="KW-1185">Reference proteome</keyword>
<feature type="transmembrane region" description="Helical" evidence="6">
    <location>
        <begin position="849"/>
        <end position="870"/>
    </location>
</feature>
<feature type="transmembrane region" description="Helical" evidence="6">
    <location>
        <begin position="805"/>
        <end position="829"/>
    </location>
</feature>
<comment type="subcellular location">
    <subcellularLocation>
        <location evidence="1">Cell membrane</location>
        <topology evidence="1">Multi-pass membrane protein</topology>
    </subcellularLocation>
</comment>
<dbReference type="InterPro" id="IPR003838">
    <property type="entry name" value="ABC3_permease_C"/>
</dbReference>
<accession>A0A1M5SB26</accession>
<dbReference type="Pfam" id="PF02687">
    <property type="entry name" value="FtsX"/>
    <property type="match status" value="2"/>
</dbReference>
<keyword evidence="2" id="KW-1003">Cell membrane</keyword>
<protein>
    <submittedName>
        <fullName evidence="9">Putative ABC transport system permease protein</fullName>
    </submittedName>
</protein>
<sequence>MENKKHTPPRLARRFLLTFLRHDLAEEVQGDLDEKFLSMLRKTTPARAKLQYWYQVLQYLRPFAIRKSTSSSNHYAMFRNYFKIGWRNLAKQKMYSFVKIGGFALGIAACLLIALFIRDELSYDQFYADGNRIYRVVEVYTDHGETERGVWMEAPFAAAVKTDYPEIEKAGRYNPVELFGAGSNQIRPDNGMDNTYEEGFVFADQEFLEILKVPMVYGNLAHCLDQPNSMVITKSKADKYFPGENPVGQLMVVNDDAKQPYKIGGVIEDFPANSQFDFHFIITMKEREFWQGESNYWGASNYPTYLLLRPGTDVKQLEKKLLRVTEKYLLPLWIEQGRSNAKQMAKDMQYELQPIANVHLRNAGIEDPVPSHGDIRFVWLFGVVAAFILIIACINFINLSTAKSANRAKEVGLRKTVGSFRSNIINQFLIESLLFSFLSFTLGLLLAWLFLPYFNVLASKSLSFPWNEWWLAPVMLGSCVLIGLLAGLYPSFYLSSFKPIQVLKGNVSRGSKNATTRSVLVVFQFTTSIILIISTFVIYRQVHYILTKDAGFDKEQVLLLQGTNTLGDKLKTLKDELLQLADVKSVSVSDYLPINGTKRNGNGFWLEGRNTIDKSIGGQFWQVDHDYVKTMGLRLAAGRDFSRDMASDSSAVIINQKMAKELGLTDPVGKRMMNWQVYTIIGVVEDFNFDSFRSDISPLVLKLGTSPKIVSVKLNAKDVTTTLASIETIWKRVVPHQAIRYSFLDERFNRMYDDVQRMGHIFTTFAVLAIIVACLGLFALSAFMIEQRGKEISIRLVLGASMENIFRLLTFNFVKLVLISIVIAAPVAWYMMDKWLQDFSYKTELSWDVFALGGVMAVVIALITISYQAIRAGLANPAASLRSE</sequence>
<dbReference type="EMBL" id="FQWQ01000002">
    <property type="protein sequence ID" value="SHH35661.1"/>
    <property type="molecule type" value="Genomic_DNA"/>
</dbReference>
<feature type="domain" description="ABC3 transporter permease C-terminal" evidence="7">
    <location>
        <begin position="383"/>
        <end position="497"/>
    </location>
</feature>
<reference evidence="9 10" key="1">
    <citation type="submission" date="2016-11" db="EMBL/GenBank/DDBJ databases">
        <authorList>
            <person name="Jaros S."/>
            <person name="Januszkiewicz K."/>
            <person name="Wedrychowicz H."/>
        </authorList>
    </citation>
    <scope>NUCLEOTIDE SEQUENCE [LARGE SCALE GENOMIC DNA]</scope>
    <source>
        <strain evidence="9 10">DSM 24574</strain>
    </source>
</reference>
<organism evidence="9 10">
    <name type="scientific">Chryseolinea serpens</name>
    <dbReference type="NCBI Taxonomy" id="947013"/>
    <lineage>
        <taxon>Bacteria</taxon>
        <taxon>Pseudomonadati</taxon>
        <taxon>Bacteroidota</taxon>
        <taxon>Cytophagia</taxon>
        <taxon>Cytophagales</taxon>
        <taxon>Fulvivirgaceae</taxon>
        <taxon>Chryseolinea</taxon>
    </lineage>
</organism>
<evidence type="ECO:0000256" key="1">
    <source>
        <dbReference type="ARBA" id="ARBA00004651"/>
    </source>
</evidence>
<feature type="transmembrane region" description="Helical" evidence="6">
    <location>
        <begin position="470"/>
        <end position="494"/>
    </location>
</feature>
<feature type="transmembrane region" description="Helical" evidence="6">
    <location>
        <begin position="428"/>
        <end position="450"/>
    </location>
</feature>
<feature type="transmembrane region" description="Helical" evidence="6">
    <location>
        <begin position="97"/>
        <end position="117"/>
    </location>
</feature>
<feature type="transmembrane region" description="Helical" evidence="6">
    <location>
        <begin position="519"/>
        <end position="539"/>
    </location>
</feature>
<dbReference type="InterPro" id="IPR050250">
    <property type="entry name" value="Macrolide_Exporter_MacB"/>
</dbReference>
<dbReference type="GO" id="GO:0005886">
    <property type="term" value="C:plasma membrane"/>
    <property type="evidence" value="ECO:0007669"/>
    <property type="project" value="UniProtKB-SubCell"/>
</dbReference>
<name>A0A1M5SB26_9BACT</name>
<dbReference type="InterPro" id="IPR047699">
    <property type="entry name" value="Permease_put_prefix"/>
</dbReference>
<evidence type="ECO:0000256" key="6">
    <source>
        <dbReference type="SAM" id="Phobius"/>
    </source>
</evidence>
<gene>
    <name evidence="9" type="ORF">SAMN04488109_3838</name>
</gene>
<feature type="domain" description="ABC3 transporter permease C-terminal" evidence="7">
    <location>
        <begin position="764"/>
        <end position="872"/>
    </location>
</feature>
<dbReference type="PANTHER" id="PTHR30572">
    <property type="entry name" value="MEMBRANE COMPONENT OF TRANSPORTER-RELATED"/>
    <property type="match status" value="1"/>
</dbReference>